<dbReference type="SUPFAM" id="SSF51735">
    <property type="entry name" value="NAD(P)-binding Rossmann-fold domains"/>
    <property type="match status" value="1"/>
</dbReference>
<dbReference type="PANTHER" id="PTHR42879:SF6">
    <property type="entry name" value="NADPH-DEPENDENT REDUCTASE BACG"/>
    <property type="match status" value="1"/>
</dbReference>
<comment type="similarity">
    <text evidence="1">Belongs to the short-chain dehydrogenases/reductases (SDR) family.</text>
</comment>
<sequence length="254" mass="26906">MYCLDKKQALVLCGTRGIGLGVARSLAGYGCAVTISGNDRARAKEVAQSLPGSDNRSFACDFRNSASVGDKVADTGPYDIVLLNSPGFDPGTVDELSSLQIQQAMELMLFSIQRAVEATLPAMKKNRWGRFIGITSSSLSTPVDGLAGSTIARSAVQSYLKLLANSVSQFGVTVNHVIPGKIDTDRLRSIDVVAAEKTGKSVESIKNGTLEEIPLKRYGTPDDVGELVSFLASDKAEYITGAGIRCDGGYMKSV</sequence>
<gene>
    <name evidence="2" type="ORF">SAMN04487905_11821</name>
</gene>
<protein>
    <submittedName>
        <fullName evidence="2">3-oxoacyl-[acyl-carrier protein] reductase</fullName>
    </submittedName>
</protein>
<dbReference type="Proteomes" id="UP000199497">
    <property type="component" value="Unassembled WGS sequence"/>
</dbReference>
<dbReference type="Pfam" id="PF13561">
    <property type="entry name" value="adh_short_C2"/>
    <property type="match status" value="1"/>
</dbReference>
<dbReference type="InterPro" id="IPR036291">
    <property type="entry name" value="NAD(P)-bd_dom_sf"/>
</dbReference>
<dbReference type="EMBL" id="FNJR01000018">
    <property type="protein sequence ID" value="SDP95698.1"/>
    <property type="molecule type" value="Genomic_DNA"/>
</dbReference>
<dbReference type="PANTHER" id="PTHR42879">
    <property type="entry name" value="3-OXOACYL-(ACYL-CARRIER-PROTEIN) REDUCTASE"/>
    <property type="match status" value="1"/>
</dbReference>
<dbReference type="InterPro" id="IPR050259">
    <property type="entry name" value="SDR"/>
</dbReference>
<proteinExistence type="inferred from homology"/>
<dbReference type="OrthoDB" id="9804774at2"/>
<dbReference type="Gene3D" id="3.40.50.720">
    <property type="entry name" value="NAD(P)-binding Rossmann-like Domain"/>
    <property type="match status" value="1"/>
</dbReference>
<name>A0A1H0WY74_9ACTN</name>
<organism evidence="2 3">
    <name type="scientific">Actinopolyspora xinjiangensis</name>
    <dbReference type="NCBI Taxonomy" id="405564"/>
    <lineage>
        <taxon>Bacteria</taxon>
        <taxon>Bacillati</taxon>
        <taxon>Actinomycetota</taxon>
        <taxon>Actinomycetes</taxon>
        <taxon>Actinopolysporales</taxon>
        <taxon>Actinopolysporaceae</taxon>
        <taxon>Actinopolyspora</taxon>
    </lineage>
</organism>
<evidence type="ECO:0000313" key="3">
    <source>
        <dbReference type="Proteomes" id="UP000199497"/>
    </source>
</evidence>
<dbReference type="InterPro" id="IPR002347">
    <property type="entry name" value="SDR_fam"/>
</dbReference>
<reference evidence="3" key="1">
    <citation type="submission" date="2016-10" db="EMBL/GenBank/DDBJ databases">
        <authorList>
            <person name="Varghese N."/>
            <person name="Submissions S."/>
        </authorList>
    </citation>
    <scope>NUCLEOTIDE SEQUENCE [LARGE SCALE GENOMIC DNA]</scope>
    <source>
        <strain evidence="3">DSM 46732</strain>
    </source>
</reference>
<evidence type="ECO:0000313" key="2">
    <source>
        <dbReference type="EMBL" id="SDP95698.1"/>
    </source>
</evidence>
<dbReference type="STRING" id="405564.SAMN04487905_11821"/>
<accession>A0A1H0WY74</accession>
<keyword evidence="3" id="KW-1185">Reference proteome</keyword>
<dbReference type="AlphaFoldDB" id="A0A1H0WY74"/>
<evidence type="ECO:0000256" key="1">
    <source>
        <dbReference type="ARBA" id="ARBA00006484"/>
    </source>
</evidence>
<dbReference type="RefSeq" id="WP_092604453.1">
    <property type="nucleotide sequence ID" value="NZ_FNJR01000018.1"/>
</dbReference>
<dbReference type="PRINTS" id="PR00081">
    <property type="entry name" value="GDHRDH"/>
</dbReference>